<dbReference type="PANTHER" id="PTHR33925">
    <property type="entry name" value="PLASTID DIVISION PROTEIN CDP1, CHLOROPLASTIC-RELATED"/>
    <property type="match status" value="1"/>
</dbReference>
<dbReference type="Pfam" id="PF13355">
    <property type="entry name" value="ARC6-like_IMS"/>
    <property type="match status" value="1"/>
</dbReference>
<protein>
    <submittedName>
        <fullName evidence="3">Uncharacterized protein</fullName>
    </submittedName>
</protein>
<sequence>MQQQYASDIQRLGLLALPAVPSGSARDAAEGVAVPVNSAELLGLQGVQFPLKPTIEKAYEELKNTPLEDGYSELARLGKERILQAARQELHRVGGRTALLRPGVQIEQLLLPGAMALLHQVRRYDLVIQLSEEGAGLGARQIQDSSPHTLREIEQDMALATALAQASGAQPAAAGAAAILSSCHCRLEEALELLVGAPHAAGGGSLLGEGGPGAQQGQRALAPKLQAEIRAALAQYHPDAVPLDRADYDLRQKELQALTAWAAEAPPPRRWLSRARRQRPALTADYMARIVPHLTAGRPSELCSLYDWQRLAAGGSSSRCPWYFPGLLKRVALAHLVVGFTERSPAAIHTALRLFSAVKKGDDVALSLAVCRLLLGDPAGALRVLQDDEQAQAAAVAQRQQQQQAAGLAAAPGGNGVMDGASVAGRGAGPGPAARHAVMPFIRQHSPQGELDLRPGLAAFTNWWLEAVAYPEFQDTALGAARRPNLAAYFDDPGVQAFLASQNGKPGGGMLGILSRAPALLLGRFGGPALDAALHDSMRQQRAGSLLATVLRLLAGAAVLAAAVLAASRLRSSGWEGIPWALRPPTAAEQLPPDETTEAAAADIGLPAQALRRLWPQQWQQGEQQAAVPQQQQQQQVQVLSKSAAAKLVKEWLSVKAEAMGPRHTVARLAQVLDEPMLSAVLSEAADAAASGWYWNIRPHKSKVDSLDASSFSAADGGGHVSVLATLDESAELWGADGEQGESYKTTYQAGGVVVEYTLVYSGGGWKIASALVLSS</sequence>
<feature type="domain" description="Plastid division protein CDP1-like IMS" evidence="1">
    <location>
        <begin position="645"/>
        <end position="769"/>
    </location>
</feature>
<dbReference type="STRING" id="554065.E1Z237"/>
<evidence type="ECO:0000259" key="1">
    <source>
        <dbReference type="Pfam" id="PF13355"/>
    </source>
</evidence>
<reference evidence="3 4" key="1">
    <citation type="journal article" date="2010" name="Plant Cell">
        <title>The Chlorella variabilis NC64A genome reveals adaptation to photosymbiosis, coevolution with viruses, and cryptic sex.</title>
        <authorList>
            <person name="Blanc G."/>
            <person name="Duncan G."/>
            <person name="Agarkova I."/>
            <person name="Borodovsky M."/>
            <person name="Gurnon J."/>
            <person name="Kuo A."/>
            <person name="Lindquist E."/>
            <person name="Lucas S."/>
            <person name="Pangilinan J."/>
            <person name="Polle J."/>
            <person name="Salamov A."/>
            <person name="Terry A."/>
            <person name="Yamada T."/>
            <person name="Dunigan D.D."/>
            <person name="Grigoriev I.V."/>
            <person name="Claverie J.M."/>
            <person name="Van Etten J.L."/>
        </authorList>
    </citation>
    <scope>NUCLEOTIDE SEQUENCE [LARGE SCALE GENOMIC DNA]</scope>
    <source>
        <strain evidence="3 4">NC64A</strain>
    </source>
</reference>
<dbReference type="KEGG" id="cvr:CHLNCDRAFT_132987"/>
<accession>E1Z237</accession>
<evidence type="ECO:0000313" key="3">
    <source>
        <dbReference type="EMBL" id="EFN59598.1"/>
    </source>
</evidence>
<dbReference type="InterPro" id="IPR025344">
    <property type="entry name" value="CDP1-like_IMS"/>
</dbReference>
<feature type="domain" description="Plastid division protein CDP1-like 2nd alpha solenoid" evidence="2">
    <location>
        <begin position="432"/>
        <end position="504"/>
    </location>
</feature>
<dbReference type="InterPro" id="IPR044685">
    <property type="entry name" value="CPD1-like"/>
</dbReference>
<dbReference type="GeneID" id="17359622"/>
<gene>
    <name evidence="3" type="ORF">CHLNCDRAFT_132987</name>
</gene>
<dbReference type="Pfam" id="PF23468">
    <property type="entry name" value="ARC6"/>
    <property type="match status" value="1"/>
</dbReference>
<dbReference type="PANTHER" id="PTHR33925:SF1">
    <property type="entry name" value="PROTEIN ACCUMULATION AND REPLICATION OF CHLOROPLASTS 6, CHLOROPLASTIC"/>
    <property type="match status" value="1"/>
</dbReference>
<dbReference type="InterPro" id="IPR057137">
    <property type="entry name" value="CDP1-like_a_solenoid_2"/>
</dbReference>
<keyword evidence="4" id="KW-1185">Reference proteome</keyword>
<evidence type="ECO:0000313" key="4">
    <source>
        <dbReference type="Proteomes" id="UP000008141"/>
    </source>
</evidence>
<dbReference type="EMBL" id="GL433835">
    <property type="protein sequence ID" value="EFN59598.1"/>
    <property type="molecule type" value="Genomic_DNA"/>
</dbReference>
<dbReference type="AlphaFoldDB" id="E1Z237"/>
<dbReference type="OrthoDB" id="512200at2759"/>
<dbReference type="InParanoid" id="E1Z237"/>
<name>E1Z237_CHLVA</name>
<proteinExistence type="predicted"/>
<evidence type="ECO:0000259" key="2">
    <source>
        <dbReference type="Pfam" id="PF23468"/>
    </source>
</evidence>
<dbReference type="eggNOG" id="ENOG502QQSA">
    <property type="taxonomic scope" value="Eukaryota"/>
</dbReference>
<dbReference type="RefSeq" id="XP_005851700.1">
    <property type="nucleotide sequence ID" value="XM_005851638.1"/>
</dbReference>
<organism evidence="4">
    <name type="scientific">Chlorella variabilis</name>
    <name type="common">Green alga</name>
    <dbReference type="NCBI Taxonomy" id="554065"/>
    <lineage>
        <taxon>Eukaryota</taxon>
        <taxon>Viridiplantae</taxon>
        <taxon>Chlorophyta</taxon>
        <taxon>core chlorophytes</taxon>
        <taxon>Trebouxiophyceae</taxon>
        <taxon>Chlorellales</taxon>
        <taxon>Chlorellaceae</taxon>
        <taxon>Chlorella clade</taxon>
        <taxon>Chlorella</taxon>
    </lineage>
</organism>
<dbReference type="Proteomes" id="UP000008141">
    <property type="component" value="Unassembled WGS sequence"/>
</dbReference>